<comment type="caution">
    <text evidence="2">The sequence shown here is derived from an EMBL/GenBank/DDBJ whole genome shotgun (WGS) entry which is preliminary data.</text>
</comment>
<proteinExistence type="predicted"/>
<name>A0ABW0BFL5_9ACTN</name>
<keyword evidence="1" id="KW-0732">Signal</keyword>
<dbReference type="RefSeq" id="WP_378587710.1">
    <property type="nucleotide sequence ID" value="NZ_JBHSKD010000004.1"/>
</dbReference>
<keyword evidence="3" id="KW-1185">Reference proteome</keyword>
<organism evidence="2 3">
    <name type="scientific">Nocardioides taihuensis</name>
    <dbReference type="NCBI Taxonomy" id="1835606"/>
    <lineage>
        <taxon>Bacteria</taxon>
        <taxon>Bacillati</taxon>
        <taxon>Actinomycetota</taxon>
        <taxon>Actinomycetes</taxon>
        <taxon>Propionibacteriales</taxon>
        <taxon>Nocardioidaceae</taxon>
        <taxon>Nocardioides</taxon>
    </lineage>
</organism>
<feature type="signal peptide" evidence="1">
    <location>
        <begin position="1"/>
        <end position="18"/>
    </location>
</feature>
<dbReference type="EMBL" id="JBHSKD010000004">
    <property type="protein sequence ID" value="MFC5176031.1"/>
    <property type="molecule type" value="Genomic_DNA"/>
</dbReference>
<evidence type="ECO:0000313" key="2">
    <source>
        <dbReference type="EMBL" id="MFC5176031.1"/>
    </source>
</evidence>
<feature type="chain" id="PRO_5046045905" description="DUF3068 domain-containing protein" evidence="1">
    <location>
        <begin position="19"/>
        <end position="246"/>
    </location>
</feature>
<evidence type="ECO:0000256" key="1">
    <source>
        <dbReference type="SAM" id="SignalP"/>
    </source>
</evidence>
<dbReference type="Proteomes" id="UP001596087">
    <property type="component" value="Unassembled WGS sequence"/>
</dbReference>
<protein>
    <recommendedName>
        <fullName evidence="4">DUF3068 domain-containing protein</fullName>
    </recommendedName>
</protein>
<gene>
    <name evidence="2" type="ORF">ACFPGP_05065</name>
</gene>
<accession>A0ABW0BFL5</accession>
<sequence length="246" mass="26372">MQGVRGVLVVLLAVPALAGCRAAEPAKSPPSGVDELVIPTPSPDPADFVDRIDNPWLPLTPGSEWVYETTGGDPQRITVTVTDQTREVAGVTATVVHDVVRAPDGTLLEDTYDWFAQDVDGNVWYLGEDTTEYDEQGRPDTEGSWEAGVDGAEAGLAMAARPRVGDSYEQEQLAGVAEDRAEVLSLDEQRSVPAGEYDDLLQTEETTPLEPDVVEHKYYARGVGTVLEETVAGGAERVELVSFTAG</sequence>
<dbReference type="PROSITE" id="PS51257">
    <property type="entry name" value="PROKAR_LIPOPROTEIN"/>
    <property type="match status" value="1"/>
</dbReference>
<reference evidence="3" key="1">
    <citation type="journal article" date="2019" name="Int. J. Syst. Evol. Microbiol.">
        <title>The Global Catalogue of Microorganisms (GCM) 10K type strain sequencing project: providing services to taxonomists for standard genome sequencing and annotation.</title>
        <authorList>
            <consortium name="The Broad Institute Genomics Platform"/>
            <consortium name="The Broad Institute Genome Sequencing Center for Infectious Disease"/>
            <person name="Wu L."/>
            <person name="Ma J."/>
        </authorList>
    </citation>
    <scope>NUCLEOTIDE SEQUENCE [LARGE SCALE GENOMIC DNA]</scope>
    <source>
        <strain evidence="3">DFY41</strain>
    </source>
</reference>
<evidence type="ECO:0008006" key="4">
    <source>
        <dbReference type="Google" id="ProtNLM"/>
    </source>
</evidence>
<evidence type="ECO:0000313" key="3">
    <source>
        <dbReference type="Proteomes" id="UP001596087"/>
    </source>
</evidence>